<dbReference type="SUPFAM" id="SSF46785">
    <property type="entry name" value="Winged helix' DNA-binding domain"/>
    <property type="match status" value="1"/>
</dbReference>
<organism evidence="8 9">
    <name type="scientific">Propionispira arboris</name>
    <dbReference type="NCBI Taxonomy" id="84035"/>
    <lineage>
        <taxon>Bacteria</taxon>
        <taxon>Bacillati</taxon>
        <taxon>Bacillota</taxon>
        <taxon>Negativicutes</taxon>
        <taxon>Selenomonadales</taxon>
        <taxon>Selenomonadaceae</taxon>
        <taxon>Propionispira</taxon>
    </lineage>
</organism>
<accession>A0A1H6XXQ7</accession>
<gene>
    <name evidence="8" type="ORF">SAMN05660742_105180</name>
</gene>
<dbReference type="Gene3D" id="3.40.50.510">
    <property type="entry name" value="Phosphotransferase system, mannose-type IIA component"/>
    <property type="match status" value="1"/>
</dbReference>
<evidence type="ECO:0000313" key="9">
    <source>
        <dbReference type="Proteomes" id="UP000199662"/>
    </source>
</evidence>
<dbReference type="PROSITE" id="PS00676">
    <property type="entry name" value="SIGMA54_INTERACT_2"/>
    <property type="match status" value="1"/>
</dbReference>
<dbReference type="Gene3D" id="1.10.1790.10">
    <property type="entry name" value="PRD domain"/>
    <property type="match status" value="1"/>
</dbReference>
<dbReference type="Gene3D" id="3.40.50.300">
    <property type="entry name" value="P-loop containing nucleotide triphosphate hydrolases"/>
    <property type="match status" value="1"/>
</dbReference>
<dbReference type="GO" id="GO:0016020">
    <property type="term" value="C:membrane"/>
    <property type="evidence" value="ECO:0007669"/>
    <property type="project" value="InterPro"/>
</dbReference>
<dbReference type="Pfam" id="PF00874">
    <property type="entry name" value="PRD"/>
    <property type="match status" value="1"/>
</dbReference>
<dbReference type="PANTHER" id="PTHR32071">
    <property type="entry name" value="TRANSCRIPTIONAL REGULATORY PROTEIN"/>
    <property type="match status" value="1"/>
</dbReference>
<evidence type="ECO:0000256" key="1">
    <source>
        <dbReference type="ARBA" id="ARBA00022679"/>
    </source>
</evidence>
<dbReference type="InterPro" id="IPR025943">
    <property type="entry name" value="Sigma_54_int_dom_ATP-bd_2"/>
</dbReference>
<keyword evidence="4 8" id="KW-0238">DNA-binding</keyword>
<dbReference type="CDD" id="cd00009">
    <property type="entry name" value="AAA"/>
    <property type="match status" value="1"/>
</dbReference>
<sequence>MARIDRVIEYLEQYAAMGSKGVSAQDVAAKLDIHRSDASADLNRLFKQGKVKKTGSRPVVYQSLAVVANIKTKAWDKKSAFSEIVGYDGSIKAQIELAKAAIVYPPNGLHTLIFGESGVGKNLLAEAMQNYARECWTKTDDEDIPFIQFNCADYAANEQLLIAQLFGYVKGAFTGANEDREGVVDHAQGGILFLDEIHRLPPAGQELLFMLIDKGVYRRLGATRAECKSHLMIIGATSEDISSSLLMTFRRRIPVQISLPRISERPIRERINLIIHFVHQEAIRLGVPVWIEGKALETFANYNCPANIGELRNDVLLCCAKSYLSYIATLAEQLELKSENIPQRVFSLVKHQTVLDDRVNDLFHSGILVEPDGEPIHSEQANPHDFHIDLYGYVDRKLANYQQLGIPAADIAVKVGHDLEKYFGSVAQILRRRETSDMPASIIDEEVWEAANDLLNDAADRLNRSYGRNTLVALAWHLQQFKERITSGRIIYNPNLNHVKTTHKDAFQIVEEHARNISKQLNSKISTDEMGFMAMFLVHGAENLTHLRIGIIIAAHGRGTAQSMAEVANNLLGTDRIKAYDIPLNRNNAQTIEDLQDVVKMTDEGCGVVLLVDMGFLVTMEDALNRETGVQVRIIPNVTTALVLETGRRLFTTDDDIDTAVKRIYEAYEDYVVTLRQKRYQFLSAARKITRKIVLLICASGKGVAEKVKDILLTNIPEVQQMNFIMASAVENIQEIIAQAEGDVCLIVGSSDPQIQDIPFVHIGSLFVDGGMTIIRNLLQQENAAVLDTPVSIRRYEDVYKLLAGQLSKFVKSLPVAEVSSCCERLVEKIDCEFFMGVMEQDGIIRTYLHAACMFDRIHAGEALQDPDWSGKIQRERAKDFQRLRKFVQGCGAKMSLQIPDGELCYFLSSLPAKNEKKQS</sequence>
<dbReference type="InterPro" id="IPR036634">
    <property type="entry name" value="PRD_sf"/>
</dbReference>
<keyword evidence="3" id="KW-0067">ATP-binding</keyword>
<evidence type="ECO:0000256" key="4">
    <source>
        <dbReference type="ARBA" id="ARBA00023125"/>
    </source>
</evidence>
<dbReference type="Pfam" id="PF00158">
    <property type="entry name" value="Sigma54_activat"/>
    <property type="match status" value="1"/>
</dbReference>
<name>A0A1H6XXQ7_9FIRM</name>
<dbReference type="InterPro" id="IPR004701">
    <property type="entry name" value="PTS_EIIA_man-typ"/>
</dbReference>
<dbReference type="InterPro" id="IPR036388">
    <property type="entry name" value="WH-like_DNA-bd_sf"/>
</dbReference>
<dbReference type="SUPFAM" id="SSF52540">
    <property type="entry name" value="P-loop containing nucleoside triphosphate hydrolases"/>
    <property type="match status" value="1"/>
</dbReference>
<evidence type="ECO:0000313" key="8">
    <source>
        <dbReference type="EMBL" id="SEJ29662.1"/>
    </source>
</evidence>
<evidence type="ECO:0000259" key="7">
    <source>
        <dbReference type="PROSITE" id="PS51372"/>
    </source>
</evidence>
<evidence type="ECO:0000259" key="5">
    <source>
        <dbReference type="PROSITE" id="PS50045"/>
    </source>
</evidence>
<dbReference type="Pfam" id="PF03610">
    <property type="entry name" value="EIIA-man"/>
    <property type="match status" value="1"/>
</dbReference>
<reference evidence="9" key="1">
    <citation type="submission" date="2016-10" db="EMBL/GenBank/DDBJ databases">
        <authorList>
            <person name="Varghese N."/>
            <person name="Submissions S."/>
        </authorList>
    </citation>
    <scope>NUCLEOTIDE SEQUENCE [LARGE SCALE GENOMIC DNA]</scope>
    <source>
        <strain evidence="9">DSM 2179</strain>
    </source>
</reference>
<dbReference type="SMART" id="SM00382">
    <property type="entry name" value="AAA"/>
    <property type="match status" value="1"/>
</dbReference>
<protein>
    <submittedName>
        <fullName evidence="8">Transcriptional regulator containing an AAA-type ATPase domain and a DNA-binding domain</fullName>
    </submittedName>
</protein>
<dbReference type="InterPro" id="IPR003593">
    <property type="entry name" value="AAA+_ATPase"/>
</dbReference>
<proteinExistence type="predicted"/>
<dbReference type="GO" id="GO:0003677">
    <property type="term" value="F:DNA binding"/>
    <property type="evidence" value="ECO:0007669"/>
    <property type="project" value="UniProtKB-KW"/>
</dbReference>
<dbReference type="InterPro" id="IPR036390">
    <property type="entry name" value="WH_DNA-bd_sf"/>
</dbReference>
<dbReference type="InterPro" id="IPR011608">
    <property type="entry name" value="PRD"/>
</dbReference>
<evidence type="ECO:0000256" key="2">
    <source>
        <dbReference type="ARBA" id="ARBA00022741"/>
    </source>
</evidence>
<dbReference type="InterPro" id="IPR032298">
    <property type="entry name" value="EutK_C"/>
</dbReference>
<evidence type="ECO:0000259" key="6">
    <source>
        <dbReference type="PROSITE" id="PS51096"/>
    </source>
</evidence>
<feature type="domain" description="PRD" evidence="7">
    <location>
        <begin position="442"/>
        <end position="547"/>
    </location>
</feature>
<dbReference type="InterPro" id="IPR002078">
    <property type="entry name" value="Sigma_54_int"/>
</dbReference>
<dbReference type="Proteomes" id="UP000199662">
    <property type="component" value="Unassembled WGS sequence"/>
</dbReference>
<keyword evidence="2" id="KW-0547">Nucleotide-binding</keyword>
<dbReference type="PROSITE" id="PS50045">
    <property type="entry name" value="SIGMA54_INTERACT_4"/>
    <property type="match status" value="1"/>
</dbReference>
<dbReference type="InterPro" id="IPR027417">
    <property type="entry name" value="P-loop_NTPase"/>
</dbReference>
<dbReference type="PANTHER" id="PTHR32071:SF38">
    <property type="entry name" value="PSP OPERON TRANSCRIPTIONAL ACTIVATOR"/>
    <property type="match status" value="1"/>
</dbReference>
<dbReference type="GO" id="GO:0009401">
    <property type="term" value="P:phosphoenolpyruvate-dependent sugar phosphotransferase system"/>
    <property type="evidence" value="ECO:0007669"/>
    <property type="project" value="InterPro"/>
</dbReference>
<dbReference type="Pfam" id="PF16365">
    <property type="entry name" value="EutK_C"/>
    <property type="match status" value="1"/>
</dbReference>
<dbReference type="EMBL" id="FNZK01000005">
    <property type="protein sequence ID" value="SEJ29662.1"/>
    <property type="molecule type" value="Genomic_DNA"/>
</dbReference>
<dbReference type="SUPFAM" id="SSF53062">
    <property type="entry name" value="PTS system fructose IIA component-like"/>
    <property type="match status" value="1"/>
</dbReference>
<dbReference type="STRING" id="84035.SAMN05660742_105180"/>
<dbReference type="InterPro" id="IPR036662">
    <property type="entry name" value="PTS_EIIA_man-typ_sf"/>
</dbReference>
<dbReference type="PROSITE" id="PS51096">
    <property type="entry name" value="PTS_EIIA_TYPE_4"/>
    <property type="match status" value="1"/>
</dbReference>
<dbReference type="GO" id="GO:0016740">
    <property type="term" value="F:transferase activity"/>
    <property type="evidence" value="ECO:0007669"/>
    <property type="project" value="UniProtKB-KW"/>
</dbReference>
<dbReference type="GO" id="GO:0006355">
    <property type="term" value="P:regulation of DNA-templated transcription"/>
    <property type="evidence" value="ECO:0007669"/>
    <property type="project" value="InterPro"/>
</dbReference>
<feature type="domain" description="Sigma-54 factor interaction" evidence="5">
    <location>
        <begin position="84"/>
        <end position="320"/>
    </location>
</feature>
<keyword evidence="9" id="KW-1185">Reference proteome</keyword>
<feature type="domain" description="PTS EIIA type-4" evidence="6">
    <location>
        <begin position="548"/>
        <end position="672"/>
    </location>
</feature>
<keyword evidence="1" id="KW-0808">Transferase</keyword>
<dbReference type="AlphaFoldDB" id="A0A1H6XXQ7"/>
<dbReference type="PROSITE" id="PS51372">
    <property type="entry name" value="PRD_2"/>
    <property type="match status" value="1"/>
</dbReference>
<dbReference type="RefSeq" id="WP_143063147.1">
    <property type="nucleotide sequence ID" value="NZ_FNZK01000005.1"/>
</dbReference>
<evidence type="ECO:0000256" key="3">
    <source>
        <dbReference type="ARBA" id="ARBA00022840"/>
    </source>
</evidence>
<dbReference type="SUPFAM" id="SSF63520">
    <property type="entry name" value="PTS-regulatory domain, PRD"/>
    <property type="match status" value="1"/>
</dbReference>
<dbReference type="GO" id="GO:0005524">
    <property type="term" value="F:ATP binding"/>
    <property type="evidence" value="ECO:0007669"/>
    <property type="project" value="UniProtKB-KW"/>
</dbReference>
<dbReference type="Gene3D" id="1.10.10.10">
    <property type="entry name" value="Winged helix-like DNA-binding domain superfamily/Winged helix DNA-binding domain"/>
    <property type="match status" value="1"/>
</dbReference>